<dbReference type="SUPFAM" id="SSF54427">
    <property type="entry name" value="NTF2-like"/>
    <property type="match status" value="1"/>
</dbReference>
<keyword evidence="3" id="KW-1185">Reference proteome</keyword>
<evidence type="ECO:0000313" key="2">
    <source>
        <dbReference type="EMBL" id="MBB4930468.1"/>
    </source>
</evidence>
<dbReference type="InterPro" id="IPR037401">
    <property type="entry name" value="SnoaL-like"/>
</dbReference>
<protein>
    <recommendedName>
        <fullName evidence="1">SnoaL-like domain-containing protein</fullName>
    </recommendedName>
</protein>
<dbReference type="AlphaFoldDB" id="A0A7W7REE5"/>
<sequence length="148" mass="16549">MTEAMPPADLYRHSLRLLLDKDIDGWVALCDENIVFEFPFAPEGFPARLEGRAAVADYMRGYPDHIDLRDIPSLLIHQTTERNTIVAEFRGTGRMVATGAPFDMTYVAVVTVANGRIAHYRDYWNPSAIPGSPDDAKFFGTERQGETA</sequence>
<dbReference type="EMBL" id="JACHJT010000001">
    <property type="protein sequence ID" value="MBB4930468.1"/>
    <property type="molecule type" value="Genomic_DNA"/>
</dbReference>
<comment type="caution">
    <text evidence="2">The sequence shown here is derived from an EMBL/GenBank/DDBJ whole genome shotgun (WGS) entry which is preliminary data.</text>
</comment>
<reference evidence="2 3" key="1">
    <citation type="submission" date="2020-08" db="EMBL/GenBank/DDBJ databases">
        <title>Sequencing the genomes of 1000 actinobacteria strains.</title>
        <authorList>
            <person name="Klenk H.-P."/>
        </authorList>
    </citation>
    <scope>NUCLEOTIDE SEQUENCE [LARGE SCALE GENOMIC DNA]</scope>
    <source>
        <strain evidence="2 3">DSM 102030</strain>
    </source>
</reference>
<organism evidence="2 3">
    <name type="scientific">Lipingzhangella halophila</name>
    <dbReference type="NCBI Taxonomy" id="1783352"/>
    <lineage>
        <taxon>Bacteria</taxon>
        <taxon>Bacillati</taxon>
        <taxon>Actinomycetota</taxon>
        <taxon>Actinomycetes</taxon>
        <taxon>Streptosporangiales</taxon>
        <taxon>Nocardiopsidaceae</taxon>
        <taxon>Lipingzhangella</taxon>
    </lineage>
</organism>
<proteinExistence type="predicted"/>
<feature type="domain" description="SnoaL-like" evidence="1">
    <location>
        <begin position="14"/>
        <end position="120"/>
    </location>
</feature>
<evidence type="ECO:0000259" key="1">
    <source>
        <dbReference type="Pfam" id="PF12680"/>
    </source>
</evidence>
<gene>
    <name evidence="2" type="ORF">F4561_001288</name>
</gene>
<accession>A0A7W7REE5</accession>
<dbReference type="Gene3D" id="3.10.450.50">
    <property type="match status" value="1"/>
</dbReference>
<dbReference type="CDD" id="cd00531">
    <property type="entry name" value="NTF2_like"/>
    <property type="match status" value="1"/>
</dbReference>
<dbReference type="Proteomes" id="UP000523007">
    <property type="component" value="Unassembled WGS sequence"/>
</dbReference>
<name>A0A7W7REE5_9ACTN</name>
<dbReference type="InterPro" id="IPR032710">
    <property type="entry name" value="NTF2-like_dom_sf"/>
</dbReference>
<evidence type="ECO:0000313" key="3">
    <source>
        <dbReference type="Proteomes" id="UP000523007"/>
    </source>
</evidence>
<dbReference type="Pfam" id="PF12680">
    <property type="entry name" value="SnoaL_2"/>
    <property type="match status" value="1"/>
</dbReference>
<dbReference type="RefSeq" id="WP_246437150.1">
    <property type="nucleotide sequence ID" value="NZ_JACHJT010000001.1"/>
</dbReference>